<proteinExistence type="predicted"/>
<feature type="compositionally biased region" description="Polar residues" evidence="3">
    <location>
        <begin position="509"/>
        <end position="522"/>
    </location>
</feature>
<gene>
    <name evidence="6" type="ORF">BC938DRAFT_477898</name>
</gene>
<evidence type="ECO:0000256" key="2">
    <source>
        <dbReference type="PROSITE-ProRule" id="PRU00035"/>
    </source>
</evidence>
<comment type="caution">
    <text evidence="6">The sequence shown here is derived from an EMBL/GenBank/DDBJ whole genome shotgun (WGS) entry which is preliminary data.</text>
</comment>
<feature type="region of interest" description="Disordered" evidence="3">
    <location>
        <begin position="305"/>
        <end position="335"/>
    </location>
</feature>
<reference evidence="6 7" key="1">
    <citation type="journal article" date="2018" name="New Phytol.">
        <title>Phylogenomics of Endogonaceae and evolution of mycorrhizas within Mucoromycota.</title>
        <authorList>
            <person name="Chang Y."/>
            <person name="Desiro A."/>
            <person name="Na H."/>
            <person name="Sandor L."/>
            <person name="Lipzen A."/>
            <person name="Clum A."/>
            <person name="Barry K."/>
            <person name="Grigoriev I.V."/>
            <person name="Martin F.M."/>
            <person name="Stajich J.E."/>
            <person name="Smith M.E."/>
            <person name="Bonito G."/>
            <person name="Spatafora J.W."/>
        </authorList>
    </citation>
    <scope>NUCLEOTIDE SEQUENCE [LARGE SCALE GENOMIC DNA]</scope>
    <source>
        <strain evidence="6 7">AD002</strain>
    </source>
</reference>
<feature type="domain" description="PWWP" evidence="5">
    <location>
        <begin position="375"/>
        <end position="442"/>
    </location>
</feature>
<accession>A0A433QNN0</accession>
<evidence type="ECO:0000256" key="1">
    <source>
        <dbReference type="ARBA" id="ARBA00023117"/>
    </source>
</evidence>
<evidence type="ECO:0000259" key="5">
    <source>
        <dbReference type="PROSITE" id="PS50812"/>
    </source>
</evidence>
<evidence type="ECO:0000313" key="7">
    <source>
        <dbReference type="Proteomes" id="UP000274822"/>
    </source>
</evidence>
<dbReference type="PROSITE" id="PS50812">
    <property type="entry name" value="PWWP"/>
    <property type="match status" value="1"/>
</dbReference>
<organism evidence="6 7">
    <name type="scientific">Jimgerdemannia flammicorona</name>
    <dbReference type="NCBI Taxonomy" id="994334"/>
    <lineage>
        <taxon>Eukaryota</taxon>
        <taxon>Fungi</taxon>
        <taxon>Fungi incertae sedis</taxon>
        <taxon>Mucoromycota</taxon>
        <taxon>Mucoromycotina</taxon>
        <taxon>Endogonomycetes</taxon>
        <taxon>Endogonales</taxon>
        <taxon>Endogonaceae</taxon>
        <taxon>Jimgerdemannia</taxon>
    </lineage>
</organism>
<dbReference type="Pfam" id="PF00439">
    <property type="entry name" value="Bromodomain"/>
    <property type="match status" value="1"/>
</dbReference>
<dbReference type="SMART" id="SM00293">
    <property type="entry name" value="PWWP"/>
    <property type="match status" value="1"/>
</dbReference>
<dbReference type="EMBL" id="RBNJ01003000">
    <property type="protein sequence ID" value="RUS31392.1"/>
    <property type="molecule type" value="Genomic_DNA"/>
</dbReference>
<dbReference type="PROSITE" id="PS50014">
    <property type="entry name" value="BROMODOMAIN_2"/>
    <property type="match status" value="1"/>
</dbReference>
<sequence length="591" mass="66201">MTRLRADLERVRLLSEQVTRREKAKLERIRRQKRYLEIILFPLEHVLRPVLDDIINLDKKDYFRDPVTKEMAPDYHEVIKQPMDFTTMSEKLNTHCYTSLQDFETDLNHIFQNCMTYNKADTPYYKAAQRIQKQCRDIMEKAKADFDGLAVAPETGVLDVDLNPEIFHYNLVLIPGPEEEEAARREAEAQAAAEAEALAREQRKAQQLPPEVMPRRTTRSMIVQGEAEDEAEQLDHSPGFRRPPKKKAKHANAGYLPKRMPKGWVYLTESEDTEAETPPPSTEVLLGHMPDGEISTRTRRRVTLHGVPNPPVLATAPTTQQEGTAKDETTTRKRQRTVSEVSVNNVHLVIKREEVITAQDVKRSRVTGELPDLPVGAVVWAKVIGFPAHPATIYDPDDPEVSAEINGKRATPEQLLVQFFEVEQKDMWGWVYRKDVTPLGNVDVDRHKLDQVKKGKKVKRIAEVRKGYECACKLLRLDPNRVLAQPKEKPITIIASSVTEAVGYLQESRSASTQASGPTTVTRPIATARTRSRTMSGSASEAAEVVPSPSLSPDGIPGKVDPVAAICGSGSISEISSTASSPMVLDEKDDT</sequence>
<feature type="compositionally biased region" description="Low complexity" evidence="3">
    <location>
        <begin position="571"/>
        <end position="581"/>
    </location>
</feature>
<dbReference type="AlphaFoldDB" id="A0A433QNN0"/>
<dbReference type="InterPro" id="IPR036427">
    <property type="entry name" value="Bromodomain-like_sf"/>
</dbReference>
<evidence type="ECO:0000313" key="6">
    <source>
        <dbReference type="EMBL" id="RUS31392.1"/>
    </source>
</evidence>
<dbReference type="InterPro" id="IPR000313">
    <property type="entry name" value="PWWP_dom"/>
</dbReference>
<dbReference type="Gene3D" id="2.30.30.140">
    <property type="match status" value="1"/>
</dbReference>
<dbReference type="SUPFAM" id="SSF63748">
    <property type="entry name" value="Tudor/PWWP/MBT"/>
    <property type="match status" value="1"/>
</dbReference>
<keyword evidence="1 2" id="KW-0103">Bromodomain</keyword>
<dbReference type="Pfam" id="PF00855">
    <property type="entry name" value="PWWP"/>
    <property type="match status" value="1"/>
</dbReference>
<keyword evidence="7" id="KW-1185">Reference proteome</keyword>
<dbReference type="Proteomes" id="UP000274822">
    <property type="component" value="Unassembled WGS sequence"/>
</dbReference>
<dbReference type="InterPro" id="IPR001487">
    <property type="entry name" value="Bromodomain"/>
</dbReference>
<dbReference type="PANTHER" id="PTHR22881">
    <property type="entry name" value="BROMODOMAIN CONTAINING PROTEIN"/>
    <property type="match status" value="1"/>
</dbReference>
<dbReference type="SUPFAM" id="SSF47370">
    <property type="entry name" value="Bromodomain"/>
    <property type="match status" value="1"/>
</dbReference>
<dbReference type="InterPro" id="IPR051831">
    <property type="entry name" value="Bromodomain_contain_prot"/>
</dbReference>
<dbReference type="Gene3D" id="1.20.920.10">
    <property type="entry name" value="Bromodomain-like"/>
    <property type="match status" value="1"/>
</dbReference>
<evidence type="ECO:0008006" key="8">
    <source>
        <dbReference type="Google" id="ProtNLM"/>
    </source>
</evidence>
<feature type="region of interest" description="Disordered" evidence="3">
    <location>
        <begin position="509"/>
        <end position="557"/>
    </location>
</feature>
<protein>
    <recommendedName>
        <fullName evidence="8">Bromodomain-containing protein</fullName>
    </recommendedName>
</protein>
<dbReference type="CDD" id="cd05839">
    <property type="entry name" value="PWWP_BRPF"/>
    <property type="match status" value="1"/>
</dbReference>
<dbReference type="SMART" id="SM00297">
    <property type="entry name" value="BROMO"/>
    <property type="match status" value="1"/>
</dbReference>
<name>A0A433QNN0_9FUNG</name>
<feature type="region of interest" description="Disordered" evidence="3">
    <location>
        <begin position="182"/>
        <end position="255"/>
    </location>
</feature>
<evidence type="ECO:0000259" key="4">
    <source>
        <dbReference type="PROSITE" id="PS50014"/>
    </source>
</evidence>
<feature type="region of interest" description="Disordered" evidence="3">
    <location>
        <begin position="571"/>
        <end position="591"/>
    </location>
</feature>
<feature type="region of interest" description="Disordered" evidence="3">
    <location>
        <begin position="270"/>
        <end position="289"/>
    </location>
</feature>
<evidence type="ECO:0000256" key="3">
    <source>
        <dbReference type="SAM" id="MobiDB-lite"/>
    </source>
</evidence>
<dbReference type="GO" id="GO:0006325">
    <property type="term" value="P:chromatin organization"/>
    <property type="evidence" value="ECO:0007669"/>
    <property type="project" value="UniProtKB-ARBA"/>
</dbReference>
<dbReference type="PRINTS" id="PR00503">
    <property type="entry name" value="BROMODOMAIN"/>
</dbReference>
<feature type="domain" description="Bromo" evidence="4">
    <location>
        <begin position="63"/>
        <end position="125"/>
    </location>
</feature>
<dbReference type="PANTHER" id="PTHR22881:SF27">
    <property type="entry name" value="BROMODOMAIN CONTAINING 7_9"/>
    <property type="match status" value="1"/>
</dbReference>